<evidence type="ECO:0000313" key="2">
    <source>
        <dbReference type="Proteomes" id="UP000216533"/>
    </source>
</evidence>
<proteinExistence type="predicted"/>
<dbReference type="InterPro" id="IPR029063">
    <property type="entry name" value="SAM-dependent_MTases_sf"/>
</dbReference>
<gene>
    <name evidence="1" type="ORF">CGZ92_13270</name>
</gene>
<comment type="caution">
    <text evidence="1">The sequence shown here is derived from an EMBL/GenBank/DDBJ whole genome shotgun (WGS) entry which is preliminary data.</text>
</comment>
<reference evidence="1 2" key="1">
    <citation type="submission" date="2017-07" db="EMBL/GenBank/DDBJ databases">
        <title>Draft whole genome sequences of clinical Proprionibacteriaceae strains.</title>
        <authorList>
            <person name="Bernier A.-M."/>
            <person name="Bernard K."/>
            <person name="Domingo M.-C."/>
        </authorList>
    </citation>
    <scope>NUCLEOTIDE SEQUENCE [LARGE SCALE GENOMIC DNA]</scope>
    <source>
        <strain evidence="1 2">NML 160184</strain>
    </source>
</reference>
<sequence>MQDSSEGAAVQIKTRQRVRDLAEVYTHAREVTAMLDLVPDMFPSDDDPDNTDRKFLEPAAGSGNFLEEILRRKLAYVTTNRYPSSVTYEHRILRALASIYAIDIDPDNVDESKERMRNVLQSHLDNDLNTTVSSQGFASAVDAILETNILLANTLTDLDSIEWVDYNAGPNGTFTRQWSTVDDDGDQLDLFTEPKADLMPLHYSQLADHPDPVLAPAREAIA</sequence>
<accession>A0A255E3B3</accession>
<protein>
    <submittedName>
        <fullName evidence="1">Type III restriction endonuclease subunit M</fullName>
    </submittedName>
</protein>
<evidence type="ECO:0000313" key="1">
    <source>
        <dbReference type="EMBL" id="OYN84025.1"/>
    </source>
</evidence>
<organism evidence="1 2">
    <name type="scientific">Parenemella sanctibonifatiensis</name>
    <dbReference type="NCBI Taxonomy" id="2016505"/>
    <lineage>
        <taxon>Bacteria</taxon>
        <taxon>Bacillati</taxon>
        <taxon>Actinomycetota</taxon>
        <taxon>Actinomycetes</taxon>
        <taxon>Propionibacteriales</taxon>
        <taxon>Propionibacteriaceae</taxon>
        <taxon>Parenemella</taxon>
    </lineage>
</organism>
<dbReference type="Proteomes" id="UP000216533">
    <property type="component" value="Unassembled WGS sequence"/>
</dbReference>
<keyword evidence="1" id="KW-0540">Nuclease</keyword>
<dbReference type="GO" id="GO:0004519">
    <property type="term" value="F:endonuclease activity"/>
    <property type="evidence" value="ECO:0007669"/>
    <property type="project" value="UniProtKB-KW"/>
</dbReference>
<dbReference type="SUPFAM" id="SSF53335">
    <property type="entry name" value="S-adenosyl-L-methionine-dependent methyltransferases"/>
    <property type="match status" value="1"/>
</dbReference>
<keyword evidence="1" id="KW-0255">Endonuclease</keyword>
<dbReference type="AlphaFoldDB" id="A0A255E3B3"/>
<dbReference type="Gene3D" id="3.40.50.150">
    <property type="entry name" value="Vaccinia Virus protein VP39"/>
    <property type="match status" value="1"/>
</dbReference>
<keyword evidence="1" id="KW-0378">Hydrolase</keyword>
<dbReference type="EMBL" id="NMVI01000029">
    <property type="protein sequence ID" value="OYN84025.1"/>
    <property type="molecule type" value="Genomic_DNA"/>
</dbReference>
<name>A0A255E3B3_9ACTN</name>